<sequence>MVACRSWEDTRVNTAQSVEVSVALTLRGPYVSPFFRL</sequence>
<evidence type="ECO:0000313" key="2">
    <source>
        <dbReference type="Proteomes" id="UP001057452"/>
    </source>
</evidence>
<evidence type="ECO:0000313" key="1">
    <source>
        <dbReference type="EMBL" id="KAI4804378.1"/>
    </source>
</evidence>
<accession>A0ACB9VVH2</accession>
<proteinExistence type="predicted"/>
<reference evidence="1" key="1">
    <citation type="submission" date="2022-05" db="EMBL/GenBank/DDBJ databases">
        <title>Chromosome-level genome of Chaenocephalus aceratus.</title>
        <authorList>
            <person name="Park H."/>
        </authorList>
    </citation>
    <scope>NUCLEOTIDE SEQUENCE</scope>
    <source>
        <strain evidence="1">KU_202001</strain>
    </source>
</reference>
<dbReference type="Proteomes" id="UP001057452">
    <property type="component" value="Chromosome 15"/>
</dbReference>
<dbReference type="EMBL" id="CM043799">
    <property type="protein sequence ID" value="KAI4804378.1"/>
    <property type="molecule type" value="Genomic_DNA"/>
</dbReference>
<keyword evidence="2" id="KW-1185">Reference proteome</keyword>
<organism evidence="1 2">
    <name type="scientific">Chaenocephalus aceratus</name>
    <name type="common">Blackfin icefish</name>
    <name type="synonym">Chaenichthys aceratus</name>
    <dbReference type="NCBI Taxonomy" id="36190"/>
    <lineage>
        <taxon>Eukaryota</taxon>
        <taxon>Metazoa</taxon>
        <taxon>Chordata</taxon>
        <taxon>Craniata</taxon>
        <taxon>Vertebrata</taxon>
        <taxon>Euteleostomi</taxon>
        <taxon>Actinopterygii</taxon>
        <taxon>Neopterygii</taxon>
        <taxon>Teleostei</taxon>
        <taxon>Neoteleostei</taxon>
        <taxon>Acanthomorphata</taxon>
        <taxon>Eupercaria</taxon>
        <taxon>Perciformes</taxon>
        <taxon>Notothenioidei</taxon>
        <taxon>Channichthyidae</taxon>
        <taxon>Chaenocephalus</taxon>
    </lineage>
</organism>
<gene>
    <name evidence="1" type="ORF">KUCAC02_026008</name>
</gene>
<protein>
    <submittedName>
        <fullName evidence="1">Uncharacterized protein</fullName>
    </submittedName>
</protein>
<name>A0ACB9VVH2_CHAAC</name>
<comment type="caution">
    <text evidence="1">The sequence shown here is derived from an EMBL/GenBank/DDBJ whole genome shotgun (WGS) entry which is preliminary data.</text>
</comment>